<dbReference type="PANTHER" id="PTHR36919:SF2">
    <property type="entry name" value="BLL6627 PROTEIN"/>
    <property type="match status" value="1"/>
</dbReference>
<protein>
    <recommendedName>
        <fullName evidence="2">DUF2147 domain-containing protein</fullName>
    </recommendedName>
</protein>
<proteinExistence type="predicted"/>
<name>A0A916QZ38_9RHOB</name>
<comment type="caution">
    <text evidence="3">The sequence shown here is derived from an EMBL/GenBank/DDBJ whole genome shotgun (WGS) entry which is preliminary data.</text>
</comment>
<evidence type="ECO:0000313" key="3">
    <source>
        <dbReference type="EMBL" id="GGA19251.1"/>
    </source>
</evidence>
<dbReference type="InterPro" id="IPR019223">
    <property type="entry name" value="DUF2147"/>
</dbReference>
<evidence type="ECO:0000259" key="2">
    <source>
        <dbReference type="Pfam" id="PF09917"/>
    </source>
</evidence>
<keyword evidence="4" id="KW-1185">Reference proteome</keyword>
<keyword evidence="1" id="KW-0732">Signal</keyword>
<feature type="chain" id="PRO_5036904989" description="DUF2147 domain-containing protein" evidence="1">
    <location>
        <begin position="25"/>
        <end position="133"/>
    </location>
</feature>
<evidence type="ECO:0000256" key="1">
    <source>
        <dbReference type="SAM" id="SignalP"/>
    </source>
</evidence>
<dbReference type="Proteomes" id="UP000628017">
    <property type="component" value="Unassembled WGS sequence"/>
</dbReference>
<organism evidence="3 4">
    <name type="scientific">Neptunicoccus cionae</name>
    <dbReference type="NCBI Taxonomy" id="2035344"/>
    <lineage>
        <taxon>Bacteria</taxon>
        <taxon>Pseudomonadati</taxon>
        <taxon>Pseudomonadota</taxon>
        <taxon>Alphaproteobacteria</taxon>
        <taxon>Rhodobacterales</taxon>
        <taxon>Paracoccaceae</taxon>
        <taxon>Neptunicoccus</taxon>
    </lineage>
</organism>
<dbReference type="PANTHER" id="PTHR36919">
    <property type="entry name" value="BLR1215 PROTEIN"/>
    <property type="match status" value="1"/>
</dbReference>
<evidence type="ECO:0000313" key="4">
    <source>
        <dbReference type="Proteomes" id="UP000628017"/>
    </source>
</evidence>
<feature type="domain" description="DUF2147" evidence="2">
    <location>
        <begin position="30"/>
        <end position="132"/>
    </location>
</feature>
<dbReference type="AlphaFoldDB" id="A0A916QZ38"/>
<gene>
    <name evidence="3" type="ORF">GCM10011498_20110</name>
</gene>
<dbReference type="Gene3D" id="2.40.128.520">
    <property type="match status" value="1"/>
</dbReference>
<dbReference type="RefSeq" id="WP_188674152.1">
    <property type="nucleotide sequence ID" value="NZ_BMKA01000002.1"/>
</dbReference>
<sequence length="133" mass="14426">MNLPVHTVFAALLTVLATSTIAAANDPAVGIWKTEPDRKKLISHIRIHQCGSKLCGTVIRAFDSNGKQANTKHVGKELFWGIEPLGNGDYKNGTVYVPLLNVKAKASMQLRGRNLHVTGCKGGVCDGQVWSRF</sequence>
<reference evidence="3" key="2">
    <citation type="submission" date="2020-09" db="EMBL/GenBank/DDBJ databases">
        <authorList>
            <person name="Sun Q."/>
            <person name="Zhou Y."/>
        </authorList>
    </citation>
    <scope>NUCLEOTIDE SEQUENCE</scope>
    <source>
        <strain evidence="3">CGMCC 1.15880</strain>
    </source>
</reference>
<accession>A0A916QZ38</accession>
<dbReference type="Pfam" id="PF09917">
    <property type="entry name" value="DUF2147"/>
    <property type="match status" value="1"/>
</dbReference>
<dbReference type="EMBL" id="BMKA01000002">
    <property type="protein sequence ID" value="GGA19251.1"/>
    <property type="molecule type" value="Genomic_DNA"/>
</dbReference>
<feature type="signal peptide" evidence="1">
    <location>
        <begin position="1"/>
        <end position="24"/>
    </location>
</feature>
<reference evidence="3" key="1">
    <citation type="journal article" date="2014" name="Int. J. Syst. Evol. Microbiol.">
        <title>Complete genome sequence of Corynebacterium casei LMG S-19264T (=DSM 44701T), isolated from a smear-ripened cheese.</title>
        <authorList>
            <consortium name="US DOE Joint Genome Institute (JGI-PGF)"/>
            <person name="Walter F."/>
            <person name="Albersmeier A."/>
            <person name="Kalinowski J."/>
            <person name="Ruckert C."/>
        </authorList>
    </citation>
    <scope>NUCLEOTIDE SEQUENCE</scope>
    <source>
        <strain evidence="3">CGMCC 1.15880</strain>
    </source>
</reference>